<keyword evidence="2" id="KW-0808">Transferase</keyword>
<dbReference type="Gene3D" id="3.40.50.10240">
    <property type="entry name" value="Thiamin pyrophosphokinase, catalytic domain"/>
    <property type="match status" value="1"/>
</dbReference>
<dbReference type="Gene3D" id="2.60.210.10">
    <property type="entry name" value="Apoptosis, Tumor Necrosis Factor Receptor Associated Protein 2, Chain A"/>
    <property type="match status" value="1"/>
</dbReference>
<feature type="compositionally biased region" description="Polar residues" evidence="6">
    <location>
        <begin position="1432"/>
        <end position="1447"/>
    </location>
</feature>
<evidence type="ECO:0000313" key="9">
    <source>
        <dbReference type="EMBL" id="TPX54932.1"/>
    </source>
</evidence>
<dbReference type="PANTHER" id="PTHR16255">
    <property type="entry name" value="REQUIRED FOR MEIOTIC NUCLEAR DIVISION PROTEIN 1 HOMOLOG"/>
    <property type="match status" value="1"/>
</dbReference>
<dbReference type="Proteomes" id="UP000318582">
    <property type="component" value="Unassembled WGS sequence"/>
</dbReference>
<keyword evidence="7" id="KW-1133">Transmembrane helix</keyword>
<dbReference type="InterPro" id="IPR006282">
    <property type="entry name" value="Thi_PPkinase"/>
</dbReference>
<dbReference type="CDD" id="cd07995">
    <property type="entry name" value="TPK"/>
    <property type="match status" value="1"/>
</dbReference>
<dbReference type="SUPFAM" id="SSF63862">
    <property type="entry name" value="Thiamin pyrophosphokinase, substrate-binding domain"/>
    <property type="match status" value="1"/>
</dbReference>
<dbReference type="InterPro" id="IPR007371">
    <property type="entry name" value="TPK_catalytic"/>
</dbReference>
<keyword evidence="3" id="KW-0547">Nucleotide-binding</keyword>
<evidence type="ECO:0000256" key="3">
    <source>
        <dbReference type="ARBA" id="ARBA00022741"/>
    </source>
</evidence>
<dbReference type="GO" id="GO:0009229">
    <property type="term" value="P:thiamine diphosphate biosynthetic process"/>
    <property type="evidence" value="ECO:0007669"/>
    <property type="project" value="InterPro"/>
</dbReference>
<dbReference type="Pfam" id="PF04265">
    <property type="entry name" value="TPK_B1_binding"/>
    <property type="match status" value="1"/>
</dbReference>
<name>A0A507DUH0_9FUNG</name>
<organism evidence="9 10">
    <name type="scientific">Powellomyces hirtus</name>
    <dbReference type="NCBI Taxonomy" id="109895"/>
    <lineage>
        <taxon>Eukaryota</taxon>
        <taxon>Fungi</taxon>
        <taxon>Fungi incertae sedis</taxon>
        <taxon>Chytridiomycota</taxon>
        <taxon>Chytridiomycota incertae sedis</taxon>
        <taxon>Chytridiomycetes</taxon>
        <taxon>Spizellomycetales</taxon>
        <taxon>Powellomycetaceae</taxon>
        <taxon>Powellomyces</taxon>
    </lineage>
</organism>
<dbReference type="GO" id="GO:0004788">
    <property type="term" value="F:thiamine diphosphokinase activity"/>
    <property type="evidence" value="ECO:0007669"/>
    <property type="project" value="InterPro"/>
</dbReference>
<comment type="caution">
    <text evidence="9">The sequence shown here is derived from an EMBL/GenBank/DDBJ whole genome shotgun (WGS) entry which is preliminary data.</text>
</comment>
<dbReference type="PANTHER" id="PTHR16255:SF15">
    <property type="entry name" value="SPORULATION PROTEIN RMD1"/>
    <property type="match status" value="1"/>
</dbReference>
<feature type="compositionally biased region" description="Polar residues" evidence="6">
    <location>
        <begin position="335"/>
        <end position="354"/>
    </location>
</feature>
<keyword evidence="5" id="KW-0067">ATP-binding</keyword>
<sequence>MTEKLTATASSAATFFKSAPPPAESWRASDYLSPQEVVPPAVLLILNQPLCKDAAFKALWGNTRAHICADGGANRLYDAFANNEADRERFIPDYICGDFDSLRPDVRDWYAAQGTEIVHRSEQDSTDLQKCLNVIRTHLEGPARADSPTPEIPTTTATITSRRLSRLFFPHCLGPDCGSSAALPPPLLDVVIWGALSGRFDHTMSCIHTLFTLEPKRKVYLASNESLAVLLKPGSHEITCVRKLEGPTCGLLPIGVSVAKVDTKGLKWNLNTVHVHFEIPPPVARQEDLLAHNPYVDSFPSSSLLSPYGASFPPISGAQGPNFHLSGANARRSPRTSTHSRQIAPQRTTKTTQKLVLFPDDAAPPPPPPPTPGIEEPEGAPWYTGYNEVVVPDVVPDAARTEAERMNKDQRTKLPRVTSYCVAEGYKISEIAKFVRNTHYVSPKKYDECLYVSYDPEAQSKLFGGPNAAARPMKMTHIAKERAAQQSPRSPVFMPGSFAEFPDLPHTYSEAMLSSQLEEDEAQGQPSWMLRGEVFIFDYGVIVFWNLSEAEEKSYLHIIQRFAVELLPKGDSENEDFHYQYDLSGPHQPRIFNDMITLKSGNELIKLTISHGLAQSVKLAFFENVMEETIDGTIPLPRAMAKYGEVRMTRIDVMKIVGQLFKLKMNVNLISNVLDTPELFWSEPELEGLYNAIRGYLEISQRAKLLNTRADIISDLLDMLTEHMNSNEMTYITWIVIILIVFAVVIAAGEHRNHTLVHLQTVYDRRTALVNDKISVVFDLIEIYRNKILMVKAMLTALHSAKSQAERKLMKTYKAGMENISRQMDDKTSMLDAYRCKILRDQSNIISALGRLQSFKVQSLPSGIIKHMDSSMNISSYRPHEILVPDLDFDFHVDTIPPFDSCELGIQDFQRASQSRRVVHSEVLHAAGHSWRLKVYCYGNGSAVGSCLSVFLEMLYGPQGEHDFDFRLHLIAGKTEYPNDRSLIREHRAAFSVGDSIGWNYFWPLDKLEEAGFIAQGSISLRYQVRPVTLAQKCRSLSAYVDALQTGSPVEMATDLRVTVIDPDMENIVSPEYWDRLFAQDRPKLANTESMEYWDNLFTRNLSDLPETVEEPIGESQRGSHESPALSRDDSSVHCLEREYPISSAAEASSSNPPDAGSNGWRQGSSHSRSDRHTSNTLSGNPNNSNLAESQTRIESLFRADFHSSSVDDVNKHGASEPSRTLPNNLFRSDSPSRLSCENDASETRTTPSPGEPAPDVSLLQMSHQVEGGRGSIAADLSSISHQVRDFEKFLQSVETQTAQFESIRKQQMMGSSQLSDDDRNNHVDAQEQLNLLDAYLDRMNCFEAEDSFEMDRMQALIRAEAESGTELENNDDQTVSRHPHCSDNGHESYTADTLPWLHDHDIDNGNGACSEMRRGSNVMALATAVRHHETCNQSRSTPRSQETQNRALRVKHRLSSPTCPTPPPVTSSPWSLFPAGLATSPDPDAPSQTRPPRKVTKNSAHQGSSPVPSAQNTNSGLWARGSAVRNAHSSSFSLSPSSDFHHRHRQQHIPQAHQQEEIPIPFSNTSRRAVPRYSSYLKNRATQAQVQRTDDTQRYPASAAIRPLPSRLPTPASGKYTKKRSPFSPSSPALAHSSRSSSEGRLDIDNIDDYNNHHECEDLTIEKEDDQDAMDCMCSAEDGQIMCPEHGITSDTESDDFSSLTSVSSSNSSIGGLTSAVAVVEARRRVSSRVFAAARRAAIVKATPQRNIINAMIANVQAGSARLLESP</sequence>
<dbReference type="InterPro" id="IPR002083">
    <property type="entry name" value="MATH/TRAF_dom"/>
</dbReference>
<feature type="transmembrane region" description="Helical" evidence="7">
    <location>
        <begin position="731"/>
        <end position="749"/>
    </location>
</feature>
<feature type="compositionally biased region" description="Polar residues" evidence="6">
    <location>
        <begin position="1218"/>
        <end position="1236"/>
    </location>
</feature>
<reference evidence="9 10" key="1">
    <citation type="journal article" date="2019" name="Sci. Rep.">
        <title>Comparative genomics of chytrid fungi reveal insights into the obligate biotrophic and pathogenic lifestyle of Synchytrium endobioticum.</title>
        <authorList>
            <person name="van de Vossenberg B.T.L.H."/>
            <person name="Warris S."/>
            <person name="Nguyen H.D.T."/>
            <person name="van Gent-Pelzer M.P.E."/>
            <person name="Joly D.L."/>
            <person name="van de Geest H.C."/>
            <person name="Bonants P.J.M."/>
            <person name="Smith D.S."/>
            <person name="Levesque C.A."/>
            <person name="van der Lee T.A.J."/>
        </authorList>
    </citation>
    <scope>NUCLEOTIDE SEQUENCE [LARGE SCALE GENOMIC DNA]</scope>
    <source>
        <strain evidence="9 10">CBS 809.83</strain>
    </source>
</reference>
<evidence type="ECO:0000256" key="4">
    <source>
        <dbReference type="ARBA" id="ARBA00022777"/>
    </source>
</evidence>
<evidence type="ECO:0000256" key="7">
    <source>
        <dbReference type="SAM" id="Phobius"/>
    </source>
</evidence>
<evidence type="ECO:0000313" key="10">
    <source>
        <dbReference type="Proteomes" id="UP000318582"/>
    </source>
</evidence>
<feature type="compositionally biased region" description="Polar residues" evidence="6">
    <location>
        <begin position="1577"/>
        <end position="1588"/>
    </location>
</feature>
<feature type="compositionally biased region" description="Pro residues" evidence="6">
    <location>
        <begin position="362"/>
        <end position="372"/>
    </location>
</feature>
<feature type="compositionally biased region" description="Polar residues" evidence="6">
    <location>
        <begin position="1498"/>
        <end position="1517"/>
    </location>
</feature>
<feature type="compositionally biased region" description="Basic and acidic residues" evidence="6">
    <location>
        <begin position="1127"/>
        <end position="1140"/>
    </location>
</feature>
<feature type="region of interest" description="Disordered" evidence="6">
    <location>
        <begin position="1110"/>
        <end position="1190"/>
    </location>
</feature>
<comment type="similarity">
    <text evidence="1">Belongs to the RMD1/sif2 family.</text>
</comment>
<dbReference type="SUPFAM" id="SSF49599">
    <property type="entry name" value="TRAF domain-like"/>
    <property type="match status" value="1"/>
</dbReference>
<keyword evidence="10" id="KW-1185">Reference proteome</keyword>
<evidence type="ECO:0000256" key="2">
    <source>
        <dbReference type="ARBA" id="ARBA00022679"/>
    </source>
</evidence>
<dbReference type="InterPro" id="IPR007373">
    <property type="entry name" value="Thiamin_PyroPKinase_B1-bd"/>
</dbReference>
<gene>
    <name evidence="9" type="primary">THI80</name>
    <name evidence="9" type="ORF">PhCBS80983_g05677</name>
</gene>
<dbReference type="Pfam" id="PF02582">
    <property type="entry name" value="DUF155"/>
    <property type="match status" value="1"/>
</dbReference>
<accession>A0A507DUH0</accession>
<dbReference type="GO" id="GO:0006772">
    <property type="term" value="P:thiamine metabolic process"/>
    <property type="evidence" value="ECO:0007669"/>
    <property type="project" value="InterPro"/>
</dbReference>
<dbReference type="GO" id="GO:0030975">
    <property type="term" value="F:thiamine binding"/>
    <property type="evidence" value="ECO:0007669"/>
    <property type="project" value="InterPro"/>
</dbReference>
<dbReference type="GO" id="GO:0016301">
    <property type="term" value="F:kinase activity"/>
    <property type="evidence" value="ECO:0007669"/>
    <property type="project" value="UniProtKB-KW"/>
</dbReference>
<keyword evidence="7" id="KW-0472">Membrane</keyword>
<evidence type="ECO:0000256" key="1">
    <source>
        <dbReference type="ARBA" id="ARBA00008306"/>
    </source>
</evidence>
<feature type="compositionally biased region" description="Low complexity" evidence="6">
    <location>
        <begin position="1530"/>
        <end position="1539"/>
    </location>
</feature>
<feature type="compositionally biased region" description="Polar residues" evidence="6">
    <location>
        <begin position="1175"/>
        <end position="1190"/>
    </location>
</feature>
<protein>
    <submittedName>
        <fullName evidence="9">Thiamine diphosphokinase</fullName>
    </submittedName>
</protein>
<dbReference type="PROSITE" id="PS50144">
    <property type="entry name" value="MATH"/>
    <property type="match status" value="1"/>
</dbReference>
<feature type="region of interest" description="Disordered" evidence="6">
    <location>
        <begin position="319"/>
        <end position="379"/>
    </location>
</feature>
<dbReference type="EMBL" id="QEAQ01000133">
    <property type="protein sequence ID" value="TPX54932.1"/>
    <property type="molecule type" value="Genomic_DNA"/>
</dbReference>
<dbReference type="GO" id="GO:0005739">
    <property type="term" value="C:mitochondrion"/>
    <property type="evidence" value="ECO:0007669"/>
    <property type="project" value="UniProtKB-ARBA"/>
</dbReference>
<dbReference type="Pfam" id="PF04263">
    <property type="entry name" value="TPK_catalytic"/>
    <property type="match status" value="1"/>
</dbReference>
<keyword evidence="7" id="KW-0812">Transmembrane</keyword>
<dbReference type="GO" id="GO:0005524">
    <property type="term" value="F:ATP binding"/>
    <property type="evidence" value="ECO:0007669"/>
    <property type="project" value="UniProtKB-KW"/>
</dbReference>
<dbReference type="InterPro" id="IPR036371">
    <property type="entry name" value="TPK_B1-bd_sf"/>
</dbReference>
<dbReference type="InterPro" id="IPR003734">
    <property type="entry name" value="DUF155"/>
</dbReference>
<dbReference type="InterPro" id="IPR051624">
    <property type="entry name" value="RMD1/Sad1-interacting"/>
</dbReference>
<evidence type="ECO:0000256" key="6">
    <source>
        <dbReference type="SAM" id="MobiDB-lite"/>
    </source>
</evidence>
<proteinExistence type="inferred from homology"/>
<dbReference type="InterPro" id="IPR008974">
    <property type="entry name" value="TRAF-like"/>
</dbReference>
<evidence type="ECO:0000259" key="8">
    <source>
        <dbReference type="PROSITE" id="PS50144"/>
    </source>
</evidence>
<feature type="compositionally biased region" description="Low complexity" evidence="6">
    <location>
        <begin position="1623"/>
        <end position="1638"/>
    </location>
</feature>
<feature type="region of interest" description="Disordered" evidence="6">
    <location>
        <begin position="1426"/>
        <end position="1647"/>
    </location>
</feature>
<dbReference type="SUPFAM" id="SSF63999">
    <property type="entry name" value="Thiamin pyrophosphokinase, catalytic domain"/>
    <property type="match status" value="1"/>
</dbReference>
<dbReference type="Pfam" id="PF22486">
    <property type="entry name" value="MATH_2"/>
    <property type="match status" value="1"/>
</dbReference>
<feature type="region of interest" description="Disordered" evidence="6">
    <location>
        <begin position="1207"/>
        <end position="1257"/>
    </location>
</feature>
<feature type="region of interest" description="Disordered" evidence="6">
    <location>
        <begin position="1364"/>
        <end position="1388"/>
    </location>
</feature>
<keyword evidence="4 9" id="KW-0418">Kinase</keyword>
<dbReference type="InterPro" id="IPR036759">
    <property type="entry name" value="TPK_catalytic_sf"/>
</dbReference>
<evidence type="ECO:0000256" key="5">
    <source>
        <dbReference type="ARBA" id="ARBA00022840"/>
    </source>
</evidence>
<dbReference type="Gene3D" id="2.60.120.320">
    <property type="entry name" value="Thiamin pyrophosphokinase, thiamin-binding domain"/>
    <property type="match status" value="1"/>
</dbReference>
<feature type="domain" description="MATH" evidence="8">
    <location>
        <begin position="899"/>
        <end position="1025"/>
    </location>
</feature>